<sequence>MKLKIRKEQHLFFKPVLSEYTCLFTTVQSRERVRVPYSSTGTLSSVHISGTISTLIGSSTALF</sequence>
<accession>A0AA35S7U2</accession>
<gene>
    <name evidence="1" type="ORF">GBAR_LOCUS14355</name>
</gene>
<comment type="caution">
    <text evidence="1">The sequence shown here is derived from an EMBL/GenBank/DDBJ whole genome shotgun (WGS) entry which is preliminary data.</text>
</comment>
<evidence type="ECO:0000313" key="2">
    <source>
        <dbReference type="Proteomes" id="UP001174909"/>
    </source>
</evidence>
<dbReference type="EMBL" id="CASHTH010002092">
    <property type="protein sequence ID" value="CAI8024764.1"/>
    <property type="molecule type" value="Genomic_DNA"/>
</dbReference>
<dbReference type="Proteomes" id="UP001174909">
    <property type="component" value="Unassembled WGS sequence"/>
</dbReference>
<organism evidence="1 2">
    <name type="scientific">Geodia barretti</name>
    <name type="common">Barrett's horny sponge</name>
    <dbReference type="NCBI Taxonomy" id="519541"/>
    <lineage>
        <taxon>Eukaryota</taxon>
        <taxon>Metazoa</taxon>
        <taxon>Porifera</taxon>
        <taxon>Demospongiae</taxon>
        <taxon>Heteroscleromorpha</taxon>
        <taxon>Tetractinellida</taxon>
        <taxon>Astrophorina</taxon>
        <taxon>Geodiidae</taxon>
        <taxon>Geodia</taxon>
    </lineage>
</organism>
<proteinExistence type="predicted"/>
<feature type="non-terminal residue" evidence="1">
    <location>
        <position position="63"/>
    </location>
</feature>
<evidence type="ECO:0000313" key="1">
    <source>
        <dbReference type="EMBL" id="CAI8024764.1"/>
    </source>
</evidence>
<reference evidence="1" key="1">
    <citation type="submission" date="2023-03" db="EMBL/GenBank/DDBJ databases">
        <authorList>
            <person name="Steffen K."/>
            <person name="Cardenas P."/>
        </authorList>
    </citation>
    <scope>NUCLEOTIDE SEQUENCE</scope>
</reference>
<name>A0AA35S7U2_GEOBA</name>
<keyword evidence="2" id="KW-1185">Reference proteome</keyword>
<protein>
    <submittedName>
        <fullName evidence="1">Uncharacterized protein</fullName>
    </submittedName>
</protein>
<dbReference type="AlphaFoldDB" id="A0AA35S7U2"/>